<sequence>TISKLFKSKVRKTRLNLLKHFSDIANNIDPDIFNSDIFNFYTQGFLDSLPMIRDVTAKNAIFVAPILTNNNFNKLLFNLGKLQHDIEPPLRYTSIIALGKIAKFLPKSSRAEKLLLVTRKALSDKSQPSKIGGLLCIYNNTVLFGIGFIASKLLQLIGPLTICKDKEVKDLAVKCLDKIVKILKNYKDGDFEETEEKKLQNNYIEKISSYVANFFEKKKILQNNNKNHFISNNRKSENNNKNIEFSISKKSENDKKESKNFDFEDKTIFNDNIKKSEKSTKNKNYKDISQIDNLNDEIDNWFNRDEIKNLNDLNDDKTEKMEKEENLIDLND</sequence>
<proteinExistence type="predicted"/>
<gene>
    <name evidence="2" type="ORF">MHBO_003592</name>
</gene>
<evidence type="ECO:0000313" key="3">
    <source>
        <dbReference type="Proteomes" id="UP001439008"/>
    </source>
</evidence>
<dbReference type="InterPro" id="IPR051177">
    <property type="entry name" value="CIK-Related_Protein"/>
</dbReference>
<dbReference type="PANTHER" id="PTHR12984">
    <property type="entry name" value="SCY1-RELATED S/T PROTEIN KINASE-LIKE"/>
    <property type="match status" value="1"/>
</dbReference>
<dbReference type="Gene3D" id="1.25.10.10">
    <property type="entry name" value="Leucine-rich Repeat Variant"/>
    <property type="match status" value="1"/>
</dbReference>
<dbReference type="EMBL" id="JBDODL010002180">
    <property type="protein sequence ID" value="MES1922073.1"/>
    <property type="molecule type" value="Genomic_DNA"/>
</dbReference>
<reference evidence="2 3" key="1">
    <citation type="journal article" date="2024" name="BMC Biol.">
        <title>Comparative genomics of Ascetosporea gives new insight into the evolutionary basis for animal parasitism in Rhizaria.</title>
        <authorList>
            <person name="Hiltunen Thoren M."/>
            <person name="Onut-Brannstrom I."/>
            <person name="Alfjorden A."/>
            <person name="Peckova H."/>
            <person name="Swords F."/>
            <person name="Hooper C."/>
            <person name="Holzer A.S."/>
            <person name="Bass D."/>
            <person name="Burki F."/>
        </authorList>
    </citation>
    <scope>NUCLEOTIDE SEQUENCE [LARGE SCALE GENOMIC DNA]</scope>
    <source>
        <strain evidence="2">20-A016</strain>
    </source>
</reference>
<feature type="non-terminal residue" evidence="2">
    <location>
        <position position="1"/>
    </location>
</feature>
<dbReference type="InterPro" id="IPR016024">
    <property type="entry name" value="ARM-type_fold"/>
</dbReference>
<protein>
    <submittedName>
        <fullName evidence="2">Uncharacterized protein</fullName>
    </submittedName>
</protein>
<name>A0ABV2ARP5_9EUKA</name>
<evidence type="ECO:0000313" key="2">
    <source>
        <dbReference type="EMBL" id="MES1922073.1"/>
    </source>
</evidence>
<organism evidence="2 3">
    <name type="scientific">Bonamia ostreae</name>
    <dbReference type="NCBI Taxonomy" id="126728"/>
    <lineage>
        <taxon>Eukaryota</taxon>
        <taxon>Sar</taxon>
        <taxon>Rhizaria</taxon>
        <taxon>Endomyxa</taxon>
        <taxon>Ascetosporea</taxon>
        <taxon>Haplosporida</taxon>
        <taxon>Bonamia</taxon>
    </lineage>
</organism>
<feature type="region of interest" description="Disordered" evidence="1">
    <location>
        <begin position="229"/>
        <end position="249"/>
    </location>
</feature>
<dbReference type="SUPFAM" id="SSF48371">
    <property type="entry name" value="ARM repeat"/>
    <property type="match status" value="1"/>
</dbReference>
<keyword evidence="3" id="KW-1185">Reference proteome</keyword>
<feature type="non-terminal residue" evidence="2">
    <location>
        <position position="332"/>
    </location>
</feature>
<dbReference type="Proteomes" id="UP001439008">
    <property type="component" value="Unassembled WGS sequence"/>
</dbReference>
<dbReference type="InterPro" id="IPR011989">
    <property type="entry name" value="ARM-like"/>
</dbReference>
<dbReference type="PANTHER" id="PTHR12984:SF3">
    <property type="entry name" value="N-TERMINAL KINASE-LIKE PROTEIN"/>
    <property type="match status" value="1"/>
</dbReference>
<accession>A0ABV2ARP5</accession>
<comment type="caution">
    <text evidence="2">The sequence shown here is derived from an EMBL/GenBank/DDBJ whole genome shotgun (WGS) entry which is preliminary data.</text>
</comment>
<evidence type="ECO:0000256" key="1">
    <source>
        <dbReference type="SAM" id="MobiDB-lite"/>
    </source>
</evidence>